<accession>A0A0B1SCY9</accession>
<sequence>IELRSPIKEVEKEQPKVLAKDRNYINAPCFSLHMKYVQSCQDAGCKNAVEFVNRVCSDFHECMTDTNISYWHCKPYICRKLSTMPKHDHCLDYLFKCQ</sequence>
<keyword evidence="2" id="KW-1185">Reference proteome</keyword>
<feature type="non-terminal residue" evidence="1">
    <location>
        <position position="1"/>
    </location>
</feature>
<protein>
    <submittedName>
        <fullName evidence="1">Uncharacterized protein</fullName>
    </submittedName>
</protein>
<gene>
    <name evidence="1" type="ORF">OESDEN_17501</name>
</gene>
<name>A0A0B1SCY9_OESDE</name>
<evidence type="ECO:0000313" key="1">
    <source>
        <dbReference type="EMBL" id="KHJ82804.1"/>
    </source>
</evidence>
<organism evidence="1 2">
    <name type="scientific">Oesophagostomum dentatum</name>
    <name type="common">Nodular worm</name>
    <dbReference type="NCBI Taxonomy" id="61180"/>
    <lineage>
        <taxon>Eukaryota</taxon>
        <taxon>Metazoa</taxon>
        <taxon>Ecdysozoa</taxon>
        <taxon>Nematoda</taxon>
        <taxon>Chromadorea</taxon>
        <taxon>Rhabditida</taxon>
        <taxon>Rhabditina</taxon>
        <taxon>Rhabditomorpha</taxon>
        <taxon>Strongyloidea</taxon>
        <taxon>Strongylidae</taxon>
        <taxon>Oesophagostomum</taxon>
    </lineage>
</organism>
<proteinExistence type="predicted"/>
<dbReference type="EMBL" id="KN576994">
    <property type="protein sequence ID" value="KHJ82804.1"/>
    <property type="molecule type" value="Genomic_DNA"/>
</dbReference>
<dbReference type="Proteomes" id="UP000053660">
    <property type="component" value="Unassembled WGS sequence"/>
</dbReference>
<dbReference type="AlphaFoldDB" id="A0A0B1SCY9"/>
<evidence type="ECO:0000313" key="2">
    <source>
        <dbReference type="Proteomes" id="UP000053660"/>
    </source>
</evidence>
<reference evidence="1 2" key="1">
    <citation type="submission" date="2014-03" db="EMBL/GenBank/DDBJ databases">
        <title>Draft genome of the hookworm Oesophagostomum dentatum.</title>
        <authorList>
            <person name="Mitreva M."/>
        </authorList>
    </citation>
    <scope>NUCLEOTIDE SEQUENCE [LARGE SCALE GENOMIC DNA]</scope>
    <source>
        <strain evidence="1 2">OD-Hann</strain>
    </source>
</reference>